<dbReference type="EMBL" id="JBFASG010000007">
    <property type="protein sequence ID" value="MEV4923273.1"/>
    <property type="molecule type" value="Genomic_DNA"/>
</dbReference>
<evidence type="ECO:0000313" key="4">
    <source>
        <dbReference type="Proteomes" id="UP001552479"/>
    </source>
</evidence>
<dbReference type="InterPro" id="IPR036514">
    <property type="entry name" value="SGNH_hydro_sf"/>
</dbReference>
<dbReference type="RefSeq" id="WP_366087608.1">
    <property type="nucleotide sequence ID" value="NZ_JBFASG010000007.1"/>
</dbReference>
<dbReference type="CDD" id="cd01833">
    <property type="entry name" value="XynB_like"/>
    <property type="match status" value="1"/>
</dbReference>
<dbReference type="InterPro" id="IPR051532">
    <property type="entry name" value="Ester_Hydrolysis_Enzymes"/>
</dbReference>
<dbReference type="InterPro" id="IPR013830">
    <property type="entry name" value="SGNH_hydro"/>
</dbReference>
<dbReference type="Gene3D" id="3.40.50.1110">
    <property type="entry name" value="SGNH hydrolase"/>
    <property type="match status" value="1"/>
</dbReference>
<feature type="domain" description="SGNH hydrolase-type esterase" evidence="2">
    <location>
        <begin position="41"/>
        <end position="215"/>
    </location>
</feature>
<dbReference type="Pfam" id="PF13517">
    <property type="entry name" value="FG-GAP_3"/>
    <property type="match status" value="2"/>
</dbReference>
<keyword evidence="1" id="KW-0732">Signal</keyword>
<evidence type="ECO:0000259" key="2">
    <source>
        <dbReference type="Pfam" id="PF13472"/>
    </source>
</evidence>
<sequence length="521" mass="55669">MAADAVVADPQYAYASPGDHTVVSAVATKDWKVPNLSVMPLGDSITYGTGSSTGSGYRGELWNRLASHTDRLDFVGSERDGKLPDLDHEGHYGWKIGGLSNNIDRWLPAAQPNVVLLHIGTNDMHDPYRPDTAPRRLAELVDKILSAAPDMTVLVSSLVPSADADTQKRIETFNAAVPQLVAERQKKGLHVGYVDMGEVTTGDLDDDLHPKDSGYVKMAEAFSNGIARAAADGWIRQGVSIKAAPPARNALPGDYHVDINGDGRADYLVVQDNGSVKAWINKGGDGYGSWQQFGTFATGVGEPGRKVRFADINADGKADYLVLNDDGTVKAWINNGGTGHGGWIERGTFATGVGEPGSKVRFADINADGKADYLVVQKYGAVEAWLNNGGTGQGSWIERGTFVGRTGEPEDRIRFADINGDGKADYLAVQDDGSVRAWINKGTDGRGSWSELDPFADGFGEPGSKVRFADVNGDGKADYLTLQDNGVIRAWINDMGDGRAGWTERGIFATGVGEPGSKVRI</sequence>
<keyword evidence="4" id="KW-1185">Reference proteome</keyword>
<dbReference type="SUPFAM" id="SSF69318">
    <property type="entry name" value="Integrin alpha N-terminal domain"/>
    <property type="match status" value="1"/>
</dbReference>
<evidence type="ECO:0000313" key="3">
    <source>
        <dbReference type="EMBL" id="MEV4923273.1"/>
    </source>
</evidence>
<dbReference type="Gene3D" id="2.130.10.130">
    <property type="entry name" value="Integrin alpha, N-terminal"/>
    <property type="match status" value="1"/>
</dbReference>
<name>A0ABV3IS02_9ACTN</name>
<dbReference type="InterPro" id="IPR013517">
    <property type="entry name" value="FG-GAP"/>
</dbReference>
<dbReference type="Proteomes" id="UP001552479">
    <property type="component" value="Unassembled WGS sequence"/>
</dbReference>
<comment type="caution">
    <text evidence="3">The sequence shown here is derived from an EMBL/GenBank/DDBJ whole genome shotgun (WGS) entry which is preliminary data.</text>
</comment>
<proteinExistence type="predicted"/>
<reference evidence="3 4" key="1">
    <citation type="submission" date="2024-06" db="EMBL/GenBank/DDBJ databases">
        <title>The Natural Products Discovery Center: Release of the First 8490 Sequenced Strains for Exploring Actinobacteria Biosynthetic Diversity.</title>
        <authorList>
            <person name="Kalkreuter E."/>
            <person name="Kautsar S.A."/>
            <person name="Yang D."/>
            <person name="Bader C.D."/>
            <person name="Teijaro C.N."/>
            <person name="Fluegel L."/>
            <person name="Davis C.M."/>
            <person name="Simpson J.R."/>
            <person name="Lauterbach L."/>
            <person name="Steele A.D."/>
            <person name="Gui C."/>
            <person name="Meng S."/>
            <person name="Li G."/>
            <person name="Viehrig K."/>
            <person name="Ye F."/>
            <person name="Su P."/>
            <person name="Kiefer A.F."/>
            <person name="Nichols A."/>
            <person name="Cepeda A.J."/>
            <person name="Yan W."/>
            <person name="Fan B."/>
            <person name="Jiang Y."/>
            <person name="Adhikari A."/>
            <person name="Zheng C.-J."/>
            <person name="Schuster L."/>
            <person name="Cowan T.M."/>
            <person name="Smanski M.J."/>
            <person name="Chevrette M.G."/>
            <person name="De Carvalho L.P.S."/>
            <person name="Shen B."/>
        </authorList>
    </citation>
    <scope>NUCLEOTIDE SEQUENCE [LARGE SCALE GENOMIC DNA]</scope>
    <source>
        <strain evidence="3 4">NPDC053791</strain>
    </source>
</reference>
<dbReference type="PANTHER" id="PTHR30383">
    <property type="entry name" value="THIOESTERASE 1/PROTEASE 1/LYSOPHOSPHOLIPASE L1"/>
    <property type="match status" value="1"/>
</dbReference>
<protein>
    <submittedName>
        <fullName evidence="3">FG-GAP-like repeat-containing protein</fullName>
    </submittedName>
</protein>
<organism evidence="3 4">
    <name type="scientific">Streptomyces roseoverticillatus</name>
    <dbReference type="NCBI Taxonomy" id="66429"/>
    <lineage>
        <taxon>Bacteria</taxon>
        <taxon>Bacillati</taxon>
        <taxon>Actinomycetota</taxon>
        <taxon>Actinomycetes</taxon>
        <taxon>Kitasatosporales</taxon>
        <taxon>Streptomycetaceae</taxon>
        <taxon>Streptomyces</taxon>
    </lineage>
</organism>
<evidence type="ECO:0000256" key="1">
    <source>
        <dbReference type="ARBA" id="ARBA00022729"/>
    </source>
</evidence>
<dbReference type="PANTHER" id="PTHR30383:SF5">
    <property type="entry name" value="SGNH HYDROLASE-TYPE ESTERASE DOMAIN-CONTAINING PROTEIN"/>
    <property type="match status" value="1"/>
</dbReference>
<gene>
    <name evidence="3" type="ORF">AB0L03_10515</name>
</gene>
<dbReference type="SUPFAM" id="SSF52266">
    <property type="entry name" value="SGNH hydrolase"/>
    <property type="match status" value="1"/>
</dbReference>
<accession>A0ABV3IS02</accession>
<dbReference type="Pfam" id="PF13472">
    <property type="entry name" value="Lipase_GDSL_2"/>
    <property type="match status" value="1"/>
</dbReference>
<dbReference type="InterPro" id="IPR028994">
    <property type="entry name" value="Integrin_alpha_N"/>
</dbReference>